<dbReference type="SUPFAM" id="SSF53933">
    <property type="entry name" value="Microbial ribonucleases"/>
    <property type="match status" value="1"/>
</dbReference>
<dbReference type="InterPro" id="IPR016191">
    <property type="entry name" value="Ribonuclease/ribotoxin"/>
</dbReference>
<evidence type="ECO:0000256" key="1">
    <source>
        <dbReference type="ARBA" id="ARBA00022722"/>
    </source>
</evidence>
<gene>
    <name evidence="4" type="ORF">EUA07_10300</name>
</gene>
<dbReference type="Proteomes" id="UP000293291">
    <property type="component" value="Unassembled WGS sequence"/>
</dbReference>
<dbReference type="OrthoDB" id="5326845at2"/>
<keyword evidence="5" id="KW-1185">Reference proteome</keyword>
<evidence type="ECO:0000256" key="3">
    <source>
        <dbReference type="SAM" id="MobiDB-lite"/>
    </source>
</evidence>
<dbReference type="RefSeq" id="WP_129455069.1">
    <property type="nucleotide sequence ID" value="NZ_JACXYX010000014.1"/>
</dbReference>
<dbReference type="GO" id="GO:0003723">
    <property type="term" value="F:RNA binding"/>
    <property type="evidence" value="ECO:0007669"/>
    <property type="project" value="InterPro"/>
</dbReference>
<sequence>MTASPGRRRYRLFLLLVAAAALVVWFLTPVDQDDPPASSGDTTTSSDSRSGSPSGSPSSSPTHELTQTNTPSTEPTTSPSTPPAGEGTDPASGLPVVRLADLPPEAARTVRLIDAGGPFPEPEHDGGTFGNREELLPDEPYGYYREYTVPTPGLATRGARRIVAGRAGDLYWTADHYSSFSRIRR</sequence>
<dbReference type="AlphaFoldDB" id="A0A4Q2SBP3"/>
<accession>A0A4Q2SBP3</accession>
<dbReference type="EMBL" id="SDWU01000010">
    <property type="protein sequence ID" value="RYC01936.1"/>
    <property type="molecule type" value="Genomic_DNA"/>
</dbReference>
<dbReference type="Gene3D" id="3.10.450.30">
    <property type="entry name" value="Microbial ribonucleases"/>
    <property type="match status" value="1"/>
</dbReference>
<feature type="region of interest" description="Disordered" evidence="3">
    <location>
        <begin position="30"/>
        <end position="96"/>
    </location>
</feature>
<dbReference type="GO" id="GO:0004521">
    <property type="term" value="F:RNA endonuclease activity"/>
    <property type="evidence" value="ECO:0007669"/>
    <property type="project" value="InterPro"/>
</dbReference>
<evidence type="ECO:0000313" key="4">
    <source>
        <dbReference type="EMBL" id="RYC01936.1"/>
    </source>
</evidence>
<proteinExistence type="predicted"/>
<dbReference type="GO" id="GO:0016787">
    <property type="term" value="F:hydrolase activity"/>
    <property type="evidence" value="ECO:0007669"/>
    <property type="project" value="UniProtKB-KW"/>
</dbReference>
<reference evidence="4 5" key="1">
    <citation type="submission" date="2019-01" db="EMBL/GenBank/DDBJ databases">
        <title>Novel species of Nocardioides.</title>
        <authorList>
            <person name="Liu Q."/>
            <person name="Xin Y.-H."/>
        </authorList>
    </citation>
    <scope>NUCLEOTIDE SEQUENCE [LARGE SCALE GENOMIC DNA]</scope>
    <source>
        <strain evidence="4 5">CGMCC 4.6875</strain>
    </source>
</reference>
<name>A0A4Q2SBP3_9ACTN</name>
<dbReference type="InterPro" id="IPR000026">
    <property type="entry name" value="N1-like"/>
</dbReference>
<keyword evidence="1" id="KW-0540">Nuclease</keyword>
<protein>
    <submittedName>
        <fullName evidence="4">Ribonuclease</fullName>
    </submittedName>
</protein>
<dbReference type="Pfam" id="PF00545">
    <property type="entry name" value="Ribonuclease"/>
    <property type="match status" value="1"/>
</dbReference>
<evidence type="ECO:0000313" key="5">
    <source>
        <dbReference type="Proteomes" id="UP000293291"/>
    </source>
</evidence>
<evidence type="ECO:0000256" key="2">
    <source>
        <dbReference type="ARBA" id="ARBA00022801"/>
    </source>
</evidence>
<feature type="compositionally biased region" description="Low complexity" evidence="3">
    <location>
        <begin position="35"/>
        <end position="79"/>
    </location>
</feature>
<organism evidence="4 5">
    <name type="scientific">Nocardioides ganghwensis</name>
    <dbReference type="NCBI Taxonomy" id="252230"/>
    <lineage>
        <taxon>Bacteria</taxon>
        <taxon>Bacillati</taxon>
        <taxon>Actinomycetota</taxon>
        <taxon>Actinomycetes</taxon>
        <taxon>Propionibacteriales</taxon>
        <taxon>Nocardioidaceae</taxon>
        <taxon>Nocardioides</taxon>
    </lineage>
</organism>
<keyword evidence="2" id="KW-0378">Hydrolase</keyword>
<comment type="caution">
    <text evidence="4">The sequence shown here is derived from an EMBL/GenBank/DDBJ whole genome shotgun (WGS) entry which is preliminary data.</text>
</comment>